<comment type="catalytic activity">
    <reaction evidence="16">
        <text>N-terminal L-methionyl-L-glutamyl-[protein] + acetyl-CoA = N-terminal N(alpha)-acetyl-L-methionyl-L-glutamyl-[protein] + CoA + H(+)</text>
        <dbReference type="Rhea" id="RHEA:50488"/>
        <dbReference type="Rhea" id="RHEA-COMP:12696"/>
        <dbReference type="Rhea" id="RHEA-COMP:12697"/>
        <dbReference type="ChEBI" id="CHEBI:15378"/>
        <dbReference type="ChEBI" id="CHEBI:57287"/>
        <dbReference type="ChEBI" id="CHEBI:57288"/>
        <dbReference type="ChEBI" id="CHEBI:133359"/>
        <dbReference type="ChEBI" id="CHEBI:133360"/>
        <dbReference type="EC" id="2.3.1.254"/>
    </reaction>
</comment>
<evidence type="ECO:0000256" key="8">
    <source>
        <dbReference type="ARBA" id="ARBA00042295"/>
    </source>
</evidence>
<keyword evidence="17" id="KW-0812">Transmembrane</keyword>
<feature type="transmembrane region" description="Helical" evidence="17">
    <location>
        <begin position="182"/>
        <end position="203"/>
    </location>
</feature>
<dbReference type="GO" id="GO:0031416">
    <property type="term" value="C:NatB complex"/>
    <property type="evidence" value="ECO:0007669"/>
    <property type="project" value="TreeGrafter"/>
</dbReference>
<dbReference type="EC" id="2.3.1.254" evidence="5"/>
<dbReference type="InterPro" id="IPR051646">
    <property type="entry name" value="NatB_acetyltransferase_subunit"/>
</dbReference>
<dbReference type="Proteomes" id="UP000515162">
    <property type="component" value="Chromosome 2L"/>
</dbReference>
<evidence type="ECO:0000256" key="15">
    <source>
        <dbReference type="ARBA" id="ARBA00048177"/>
    </source>
</evidence>
<dbReference type="AlphaFoldDB" id="A0A6P8KGM9"/>
<dbReference type="SUPFAM" id="SSF55729">
    <property type="entry name" value="Acyl-CoA N-acyltransferases (Nat)"/>
    <property type="match status" value="1"/>
</dbReference>
<evidence type="ECO:0000256" key="7">
    <source>
        <dbReference type="ARBA" id="ARBA00041220"/>
    </source>
</evidence>
<dbReference type="Pfam" id="PF00583">
    <property type="entry name" value="Acetyltransf_1"/>
    <property type="match status" value="1"/>
</dbReference>
<accession>A0A6P8KGM9</accession>
<reference evidence="20" key="1">
    <citation type="submission" date="2025-08" db="UniProtKB">
        <authorList>
            <consortium name="RefSeq"/>
        </authorList>
    </citation>
    <scope>IDENTIFICATION</scope>
    <source>
        <strain evidence="20">Mau12</strain>
        <tissue evidence="20">Whole Body</tissue>
    </source>
</reference>
<keyword evidence="1" id="KW-0808">Transferase</keyword>
<evidence type="ECO:0000256" key="9">
    <source>
        <dbReference type="ARBA" id="ARBA00042702"/>
    </source>
</evidence>
<evidence type="ECO:0000256" key="14">
    <source>
        <dbReference type="ARBA" id="ARBA00047402"/>
    </source>
</evidence>
<dbReference type="PANTHER" id="PTHR45910">
    <property type="entry name" value="N-ALPHA-ACETYLTRANSFERASE 20"/>
    <property type="match status" value="1"/>
</dbReference>
<dbReference type="GO" id="GO:0120518">
    <property type="term" value="F:protein N-terminal-methionine acetyltransferase activity"/>
    <property type="evidence" value="ECO:0007669"/>
    <property type="project" value="UniProtKB-EC"/>
</dbReference>
<proteinExistence type="inferred from homology"/>
<evidence type="ECO:0000256" key="4">
    <source>
        <dbReference type="ARBA" id="ARBA00038748"/>
    </source>
</evidence>
<dbReference type="PANTHER" id="PTHR45910:SF1">
    <property type="entry name" value="N-ALPHA-ACETYLTRANSFERASE 20"/>
    <property type="match status" value="1"/>
</dbReference>
<keyword evidence="17" id="KW-1133">Transmembrane helix</keyword>
<evidence type="ECO:0000313" key="20">
    <source>
        <dbReference type="RefSeq" id="XP_033166937.1"/>
    </source>
</evidence>
<keyword evidence="19" id="KW-1185">Reference proteome</keyword>
<comment type="catalytic activity">
    <reaction evidence="13">
        <text>N-terminal L-methionyl-L-aspartyl-[protein] + acetyl-CoA = N-terminal N(alpha)-acetyl-L-methionyl-L-aspartyl-[protein] + CoA + H(+)</text>
        <dbReference type="Rhea" id="RHEA:50480"/>
        <dbReference type="Rhea" id="RHEA-COMP:12692"/>
        <dbReference type="Rhea" id="RHEA-COMP:12693"/>
        <dbReference type="ChEBI" id="CHEBI:15378"/>
        <dbReference type="ChEBI" id="CHEBI:57287"/>
        <dbReference type="ChEBI" id="CHEBI:57288"/>
        <dbReference type="ChEBI" id="CHEBI:133045"/>
        <dbReference type="ChEBI" id="CHEBI:133063"/>
        <dbReference type="EC" id="2.3.1.254"/>
    </reaction>
</comment>
<evidence type="ECO:0000256" key="11">
    <source>
        <dbReference type="ARBA" id="ARBA00042743"/>
    </source>
</evidence>
<dbReference type="CDD" id="cd04301">
    <property type="entry name" value="NAT_SF"/>
    <property type="match status" value="1"/>
</dbReference>
<keyword evidence="17" id="KW-0472">Membrane</keyword>
<feature type="domain" description="N-acetyltransferase" evidence="18">
    <location>
        <begin position="1"/>
        <end position="159"/>
    </location>
</feature>
<protein>
    <recommendedName>
        <fullName evidence="6">N-alpha-acetyltransferase 20</fullName>
        <ecNumber evidence="5">2.3.1.254</ecNumber>
    </recommendedName>
    <alternativeName>
        <fullName evidence="10">Methionine N-acetyltransferase</fullName>
    </alternativeName>
    <alternativeName>
        <fullName evidence="7">N-acetyltransferase 5</fullName>
    </alternativeName>
    <alternativeName>
        <fullName evidence="11">N-terminal acetyltransferase B complex catalytic subunit NAA20</fullName>
    </alternativeName>
    <alternativeName>
        <fullName evidence="9">N-terminal acetyltransferase B complex catalytic subunit NAT5</fullName>
    </alternativeName>
    <alternativeName>
        <fullName evidence="8">NatB catalytic subunit</fullName>
    </alternativeName>
</protein>
<dbReference type="InterPro" id="IPR000182">
    <property type="entry name" value="GNAT_dom"/>
</dbReference>
<evidence type="ECO:0000259" key="18">
    <source>
        <dbReference type="PROSITE" id="PS51186"/>
    </source>
</evidence>
<name>A0A6P8KGM9_DROMA</name>
<evidence type="ECO:0000313" key="19">
    <source>
        <dbReference type="Proteomes" id="UP000515162"/>
    </source>
</evidence>
<dbReference type="InterPro" id="IPR016181">
    <property type="entry name" value="Acyl_CoA_acyltransferase"/>
</dbReference>
<dbReference type="PROSITE" id="PS51186">
    <property type="entry name" value="GNAT"/>
    <property type="match status" value="1"/>
</dbReference>
<comment type="catalytic activity">
    <reaction evidence="15">
        <text>N-terminal L-methionyl-L-glutaminyl-[protein] + acetyl-CoA = N-terminal N(alpha)-acetyl-L-methionyl-L-glutaminyl-[protein] + CoA + H(+)</text>
        <dbReference type="Rhea" id="RHEA:50492"/>
        <dbReference type="Rhea" id="RHEA-COMP:12698"/>
        <dbReference type="Rhea" id="RHEA-COMP:12699"/>
        <dbReference type="ChEBI" id="CHEBI:15378"/>
        <dbReference type="ChEBI" id="CHEBI:57287"/>
        <dbReference type="ChEBI" id="CHEBI:57288"/>
        <dbReference type="ChEBI" id="CHEBI:133361"/>
        <dbReference type="ChEBI" id="CHEBI:133362"/>
        <dbReference type="EC" id="2.3.1.254"/>
    </reaction>
</comment>
<comment type="function">
    <text evidence="12">Catalytic subunit of the NatB complex which catalyzes acetylation of the N-terminal methionine residues of peptides beginning with Met-Asp, Met-Glu, Met-Asn and Met-Gln. Proteins with cell cycle functions are overrepresented in the pool of NatB substrates. Required for maintaining the structure and function of actomyosin fibers and for proper cellular migration.</text>
</comment>
<evidence type="ECO:0000256" key="12">
    <source>
        <dbReference type="ARBA" id="ARBA00046112"/>
    </source>
</evidence>
<comment type="catalytic activity">
    <reaction evidence="14">
        <text>N-terminal L-methionyl-L-asparaginyl-[protein] + acetyl-CoA = N-terminal N(alpha)-acetyl-L-methionyl-L-asparaginyl-[protein] + CoA + H(+)</text>
        <dbReference type="Rhea" id="RHEA:50484"/>
        <dbReference type="Rhea" id="RHEA-COMP:12694"/>
        <dbReference type="Rhea" id="RHEA-COMP:12695"/>
        <dbReference type="ChEBI" id="CHEBI:15378"/>
        <dbReference type="ChEBI" id="CHEBI:57287"/>
        <dbReference type="ChEBI" id="CHEBI:57288"/>
        <dbReference type="ChEBI" id="CHEBI:133356"/>
        <dbReference type="ChEBI" id="CHEBI:133358"/>
        <dbReference type="EC" id="2.3.1.254"/>
    </reaction>
</comment>
<evidence type="ECO:0000256" key="5">
    <source>
        <dbReference type="ARBA" id="ARBA00039120"/>
    </source>
</evidence>
<dbReference type="GeneID" id="117145404"/>
<evidence type="ECO:0000256" key="3">
    <source>
        <dbReference type="ARBA" id="ARBA00025786"/>
    </source>
</evidence>
<gene>
    <name evidence="20" type="primary">LOC117145404</name>
</gene>
<evidence type="ECO:0000256" key="10">
    <source>
        <dbReference type="ARBA" id="ARBA00042723"/>
    </source>
</evidence>
<evidence type="ECO:0000256" key="16">
    <source>
        <dbReference type="ARBA" id="ARBA00048890"/>
    </source>
</evidence>
<evidence type="ECO:0000256" key="2">
    <source>
        <dbReference type="ARBA" id="ARBA00023315"/>
    </source>
</evidence>
<comment type="similarity">
    <text evidence="3">Belongs to the acetyltransferase family. ARD1 subfamily.</text>
</comment>
<keyword evidence="2" id="KW-0012">Acyltransferase</keyword>
<evidence type="ECO:0000256" key="6">
    <source>
        <dbReference type="ARBA" id="ARBA00039529"/>
    </source>
</evidence>
<dbReference type="Gene3D" id="3.40.630.30">
    <property type="match status" value="1"/>
</dbReference>
<evidence type="ECO:0000256" key="17">
    <source>
        <dbReference type="SAM" id="Phobius"/>
    </source>
</evidence>
<sequence>MTTPRLFVLEDLFKFNNIVMDPLVEVYSQPFLLPKILEHPELVLTADAPDNSLMGFILGTRVEDASESFGHGKSMSWNHGHISAVAVAHDYRKLGLGTRLLTTVRDILDRQNDFYVDLFVREKNTNAIGLYESLGYVKYRWMPKFYADDHGYEMRLPLSRDVDRKSLEGIMIKKIYSFGNKLYYLLMFYIFGIIAIIIGGKLVE</sequence>
<organism evidence="19 20">
    <name type="scientific">Drosophila mauritiana</name>
    <name type="common">Fruit fly</name>
    <dbReference type="NCBI Taxonomy" id="7226"/>
    <lineage>
        <taxon>Eukaryota</taxon>
        <taxon>Metazoa</taxon>
        <taxon>Ecdysozoa</taxon>
        <taxon>Arthropoda</taxon>
        <taxon>Hexapoda</taxon>
        <taxon>Insecta</taxon>
        <taxon>Pterygota</taxon>
        <taxon>Neoptera</taxon>
        <taxon>Endopterygota</taxon>
        <taxon>Diptera</taxon>
        <taxon>Brachycera</taxon>
        <taxon>Muscomorpha</taxon>
        <taxon>Ephydroidea</taxon>
        <taxon>Drosophilidae</taxon>
        <taxon>Drosophila</taxon>
        <taxon>Sophophora</taxon>
    </lineage>
</organism>
<evidence type="ECO:0000256" key="13">
    <source>
        <dbReference type="ARBA" id="ARBA00047385"/>
    </source>
</evidence>
<dbReference type="RefSeq" id="XP_033166937.1">
    <property type="nucleotide sequence ID" value="XM_033311046.1"/>
</dbReference>
<evidence type="ECO:0000256" key="1">
    <source>
        <dbReference type="ARBA" id="ARBA00022679"/>
    </source>
</evidence>
<comment type="subunit">
    <text evidence="4">Component of the N-terminal acetyltransferase B (NatB) complex which is composed of NAA20 and NAA25.</text>
</comment>
<dbReference type="CTD" id="318982"/>